<name>A0A316AQH4_9BACT</name>
<dbReference type="GO" id="GO:0015344">
    <property type="term" value="F:siderophore uptake transmembrane transporter activity"/>
    <property type="evidence" value="ECO:0007669"/>
    <property type="project" value="TreeGrafter"/>
</dbReference>
<evidence type="ECO:0000259" key="14">
    <source>
        <dbReference type="Pfam" id="PF07715"/>
    </source>
</evidence>
<comment type="caution">
    <text evidence="15">The sequence shown here is derived from an EMBL/GenBank/DDBJ whole genome shotgun (WGS) entry which is preliminary data.</text>
</comment>
<dbReference type="InterPro" id="IPR039426">
    <property type="entry name" value="TonB-dep_rcpt-like"/>
</dbReference>
<evidence type="ECO:0000256" key="5">
    <source>
        <dbReference type="ARBA" id="ARBA00022729"/>
    </source>
</evidence>
<dbReference type="GO" id="GO:0044718">
    <property type="term" value="P:siderophore transmembrane transport"/>
    <property type="evidence" value="ECO:0007669"/>
    <property type="project" value="TreeGrafter"/>
</dbReference>
<keyword evidence="7 10" id="KW-0472">Membrane</keyword>
<accession>A0A316AQH4</accession>
<dbReference type="EMBL" id="QGDT01000002">
    <property type="protein sequence ID" value="PWJ59529.1"/>
    <property type="molecule type" value="Genomic_DNA"/>
</dbReference>
<dbReference type="InterPro" id="IPR012910">
    <property type="entry name" value="Plug_dom"/>
</dbReference>
<dbReference type="AlphaFoldDB" id="A0A316AQH4"/>
<dbReference type="InterPro" id="IPR037066">
    <property type="entry name" value="Plug_dom_sf"/>
</dbReference>
<evidence type="ECO:0000256" key="1">
    <source>
        <dbReference type="ARBA" id="ARBA00004571"/>
    </source>
</evidence>
<dbReference type="Gene3D" id="2.40.170.20">
    <property type="entry name" value="TonB-dependent receptor, beta-barrel domain"/>
    <property type="match status" value="1"/>
</dbReference>
<evidence type="ECO:0000259" key="13">
    <source>
        <dbReference type="Pfam" id="PF00593"/>
    </source>
</evidence>
<keyword evidence="9 10" id="KW-0998">Cell outer membrane</keyword>
<keyword evidence="5 12" id="KW-0732">Signal</keyword>
<dbReference type="GO" id="GO:0009279">
    <property type="term" value="C:cell outer membrane"/>
    <property type="evidence" value="ECO:0007669"/>
    <property type="project" value="UniProtKB-SubCell"/>
</dbReference>
<evidence type="ECO:0000256" key="11">
    <source>
        <dbReference type="RuleBase" id="RU003357"/>
    </source>
</evidence>
<dbReference type="OrthoDB" id="9758472at2"/>
<comment type="subcellular location">
    <subcellularLocation>
        <location evidence="1 10">Cell outer membrane</location>
        <topology evidence="1 10">Multi-pass membrane protein</topology>
    </subcellularLocation>
</comment>
<dbReference type="Gene3D" id="2.170.130.10">
    <property type="entry name" value="TonB-dependent receptor, plug domain"/>
    <property type="match status" value="1"/>
</dbReference>
<keyword evidence="3 10" id="KW-1134">Transmembrane beta strand</keyword>
<gene>
    <name evidence="15" type="ORF">CLV98_102363</name>
</gene>
<keyword evidence="6 11" id="KW-0798">TonB box</keyword>
<feature type="domain" description="TonB-dependent receptor-like beta-barrel" evidence="13">
    <location>
        <begin position="199"/>
        <end position="622"/>
    </location>
</feature>
<evidence type="ECO:0000313" key="16">
    <source>
        <dbReference type="Proteomes" id="UP000245880"/>
    </source>
</evidence>
<proteinExistence type="inferred from homology"/>
<keyword evidence="16" id="KW-1185">Reference proteome</keyword>
<evidence type="ECO:0000256" key="8">
    <source>
        <dbReference type="ARBA" id="ARBA00023170"/>
    </source>
</evidence>
<sequence length="651" mass="71849">MKTVYTILWTALLGIAPIFTQAQEIALDPVTITAGLIEKRASETGRNIAVIKGSYFKHLPVNSIDELLRYIPGLEIQSRGPMGSQSDIVMRGGTFQQVLVIMDGIRLNDPNTGHFNSYIPITPSEIDRIEVLKGASSAIYGSEAVGGVVQVISKTFAARLTDRLADGPEKSPPTFALDGSVALGEYGLRNVNAGGFLQTDRLALSAGLLSNNAAGVLQRGARGYFHNHTASVSGQYAISEKWKLAARSAYDSRDFAAQNFYTVFASDTAQERVSSVWNQVRVSHQMERSSLTIDAGYKHVKDHYRYNPQSTANESVSTLWQGLVLWQNELSENLSLVTGLNYQNKAIASNDRGHHNLHQLAPLATLTARLTQHLTVSPALRLDWRQYLGAELVPQLNVSYKRAAWQFRASAGKTIRDADFTERYNNYGKSLVTGGNVGNPNLSAERSFSYEAGADWFVGNSLKLSGTYFQRAQNNLIDYIATAYADMPRQENLSSTGTFGLASNIAKVNITGWELDAQWNQPISENQQLRITTGLSWLRSQSSSSIPSFYVSSHAKFLGNFSVLYSHKNLNLAINGLYKQREPREALAIASTLSESYFVLNSKIDCNLPVKNLKVFFEINNLLNRTYSDLLGASMPGRWLAAGIKFNMNRP</sequence>
<keyword evidence="4 10" id="KW-0812">Transmembrane</keyword>
<reference evidence="15 16" key="1">
    <citation type="submission" date="2018-03" db="EMBL/GenBank/DDBJ databases">
        <title>Genomic Encyclopedia of Archaeal and Bacterial Type Strains, Phase II (KMG-II): from individual species to whole genera.</title>
        <authorList>
            <person name="Goeker M."/>
        </authorList>
    </citation>
    <scope>NUCLEOTIDE SEQUENCE [LARGE SCALE GENOMIC DNA]</scope>
    <source>
        <strain evidence="15 16">DSM 100346</strain>
    </source>
</reference>
<evidence type="ECO:0000256" key="10">
    <source>
        <dbReference type="PROSITE-ProRule" id="PRU01360"/>
    </source>
</evidence>
<protein>
    <submittedName>
        <fullName evidence="15">Iron complex outermembrane receptor protein</fullName>
    </submittedName>
</protein>
<evidence type="ECO:0000256" key="4">
    <source>
        <dbReference type="ARBA" id="ARBA00022692"/>
    </source>
</evidence>
<dbReference type="Proteomes" id="UP000245880">
    <property type="component" value="Unassembled WGS sequence"/>
</dbReference>
<keyword evidence="2 10" id="KW-0813">Transport</keyword>
<feature type="chain" id="PRO_5016388104" evidence="12">
    <location>
        <begin position="23"/>
        <end position="651"/>
    </location>
</feature>
<evidence type="ECO:0000313" key="15">
    <source>
        <dbReference type="EMBL" id="PWJ59529.1"/>
    </source>
</evidence>
<evidence type="ECO:0000256" key="2">
    <source>
        <dbReference type="ARBA" id="ARBA00022448"/>
    </source>
</evidence>
<evidence type="ECO:0000256" key="6">
    <source>
        <dbReference type="ARBA" id="ARBA00023077"/>
    </source>
</evidence>
<keyword evidence="8 15" id="KW-0675">Receptor</keyword>
<evidence type="ECO:0000256" key="12">
    <source>
        <dbReference type="SAM" id="SignalP"/>
    </source>
</evidence>
<organism evidence="15 16">
    <name type="scientific">Dyadobacter jejuensis</name>
    <dbReference type="NCBI Taxonomy" id="1082580"/>
    <lineage>
        <taxon>Bacteria</taxon>
        <taxon>Pseudomonadati</taxon>
        <taxon>Bacteroidota</taxon>
        <taxon>Cytophagia</taxon>
        <taxon>Cytophagales</taxon>
        <taxon>Spirosomataceae</taxon>
        <taxon>Dyadobacter</taxon>
    </lineage>
</organism>
<dbReference type="PROSITE" id="PS52016">
    <property type="entry name" value="TONB_DEPENDENT_REC_3"/>
    <property type="match status" value="1"/>
</dbReference>
<dbReference type="RefSeq" id="WP_109673388.1">
    <property type="nucleotide sequence ID" value="NZ_QGDT01000002.1"/>
</dbReference>
<dbReference type="PANTHER" id="PTHR30069">
    <property type="entry name" value="TONB-DEPENDENT OUTER MEMBRANE RECEPTOR"/>
    <property type="match status" value="1"/>
</dbReference>
<evidence type="ECO:0000256" key="7">
    <source>
        <dbReference type="ARBA" id="ARBA00023136"/>
    </source>
</evidence>
<dbReference type="SUPFAM" id="SSF56935">
    <property type="entry name" value="Porins"/>
    <property type="match status" value="1"/>
</dbReference>
<comment type="similarity">
    <text evidence="10 11">Belongs to the TonB-dependent receptor family.</text>
</comment>
<dbReference type="Pfam" id="PF00593">
    <property type="entry name" value="TonB_dep_Rec_b-barrel"/>
    <property type="match status" value="1"/>
</dbReference>
<dbReference type="PANTHER" id="PTHR30069:SF29">
    <property type="entry name" value="HEMOGLOBIN AND HEMOGLOBIN-HAPTOGLOBIN-BINDING PROTEIN 1-RELATED"/>
    <property type="match status" value="1"/>
</dbReference>
<dbReference type="InterPro" id="IPR000531">
    <property type="entry name" value="Beta-barrel_TonB"/>
</dbReference>
<feature type="signal peptide" evidence="12">
    <location>
        <begin position="1"/>
        <end position="22"/>
    </location>
</feature>
<dbReference type="Pfam" id="PF07715">
    <property type="entry name" value="Plug"/>
    <property type="match status" value="1"/>
</dbReference>
<evidence type="ECO:0000256" key="3">
    <source>
        <dbReference type="ARBA" id="ARBA00022452"/>
    </source>
</evidence>
<evidence type="ECO:0000256" key="9">
    <source>
        <dbReference type="ARBA" id="ARBA00023237"/>
    </source>
</evidence>
<feature type="domain" description="TonB-dependent receptor plug" evidence="14">
    <location>
        <begin position="42"/>
        <end position="148"/>
    </location>
</feature>
<dbReference type="InterPro" id="IPR036942">
    <property type="entry name" value="Beta-barrel_TonB_sf"/>
</dbReference>